<evidence type="ECO:0000256" key="9">
    <source>
        <dbReference type="ARBA" id="ARBA00022833"/>
    </source>
</evidence>
<comment type="subcellular location">
    <subcellularLocation>
        <location evidence="13">Endomembrane system</location>
        <topology evidence="13">Single-pass type I membrane protein</topology>
    </subcellularLocation>
</comment>
<evidence type="ECO:0000256" key="12">
    <source>
        <dbReference type="ARBA" id="ARBA00023180"/>
    </source>
</evidence>
<evidence type="ECO:0000256" key="5">
    <source>
        <dbReference type="ARBA" id="ARBA00022692"/>
    </source>
</evidence>
<feature type="compositionally biased region" description="Basic and acidic residues" evidence="15">
    <location>
        <begin position="378"/>
        <end position="388"/>
    </location>
</feature>
<keyword evidence="9" id="KW-0862">Zinc</keyword>
<feature type="region of interest" description="Disordered" evidence="15">
    <location>
        <begin position="283"/>
        <end position="401"/>
    </location>
</feature>
<dbReference type="Gene3D" id="3.50.30.30">
    <property type="match status" value="1"/>
</dbReference>
<evidence type="ECO:0000256" key="15">
    <source>
        <dbReference type="SAM" id="MobiDB-lite"/>
    </source>
</evidence>
<dbReference type="InterPro" id="IPR044744">
    <property type="entry name" value="ZNRF4/RNF13/RNF167_PA"/>
</dbReference>
<dbReference type="InterPro" id="IPR003137">
    <property type="entry name" value="PA_domain"/>
</dbReference>
<evidence type="ECO:0000256" key="3">
    <source>
        <dbReference type="ARBA" id="ARBA00012483"/>
    </source>
</evidence>
<proteinExistence type="predicted"/>
<protein>
    <recommendedName>
        <fullName evidence="3">RING-type E3 ubiquitin transferase</fullName>
        <ecNumber evidence="3">2.3.2.27</ecNumber>
    </recommendedName>
</protein>
<keyword evidence="8 14" id="KW-0863">Zinc-finger</keyword>
<evidence type="ECO:0000256" key="2">
    <source>
        <dbReference type="ARBA" id="ARBA00004906"/>
    </source>
</evidence>
<evidence type="ECO:0000256" key="13">
    <source>
        <dbReference type="ARBA" id="ARBA00046288"/>
    </source>
</evidence>
<organism evidence="18 19">
    <name type="scientific">Meganyctiphanes norvegica</name>
    <name type="common">Northern krill</name>
    <name type="synonym">Thysanopoda norvegica</name>
    <dbReference type="NCBI Taxonomy" id="48144"/>
    <lineage>
        <taxon>Eukaryota</taxon>
        <taxon>Metazoa</taxon>
        <taxon>Ecdysozoa</taxon>
        <taxon>Arthropoda</taxon>
        <taxon>Crustacea</taxon>
        <taxon>Multicrustacea</taxon>
        <taxon>Malacostraca</taxon>
        <taxon>Eumalacostraca</taxon>
        <taxon>Eucarida</taxon>
        <taxon>Euphausiacea</taxon>
        <taxon>Euphausiidae</taxon>
        <taxon>Meganyctiphanes</taxon>
    </lineage>
</organism>
<accession>A0AAV2R6B5</accession>
<dbReference type="InterPro" id="IPR001841">
    <property type="entry name" value="Znf_RING"/>
</dbReference>
<keyword evidence="19" id="KW-1185">Reference proteome</keyword>
<keyword evidence="6" id="KW-0479">Metal-binding</keyword>
<evidence type="ECO:0000256" key="1">
    <source>
        <dbReference type="ARBA" id="ARBA00000900"/>
    </source>
</evidence>
<sequence>MNKNLLTMIRMCFTIVGVLSVFFGLCAGDIYVVDTTTNKTIDQFPDLPALFGPTLPLAGFRGLVYYVTPHKACSVPVAPPNLANYTGLWIALVSRGNCSFVDKVLNVQRAGYGAVIVHNVGSNAVEPMSADHGADNVIIPAVFIGQDDAIMIVENFLYDTGYKLVITDDLPFNLQNYLLPFAITIGICFLVMLTFMIVKCVRDYRRSRRHRLSSRALKKLPIHKFKKGDPYECCAVCLEDYVDNDKLRVLPCAHAYHCKCIDPWLTKNRRVCPVCKRKVFTGDERPSDLDTDSDDESSPLINSDSGTQGGTFAQQRENPFQAAARLSEERRQRRRRRRPSRNIESGPEGYQRLADSTDDSDSSSESEREEGEAEQVEGEEKEKGDVEQGRQTQNQDTAKSG</sequence>
<dbReference type="AlphaFoldDB" id="A0AAV2R6B5"/>
<dbReference type="GO" id="GO:0005737">
    <property type="term" value="C:cytoplasm"/>
    <property type="evidence" value="ECO:0007669"/>
    <property type="project" value="UniProtKB-ARBA"/>
</dbReference>
<dbReference type="Pfam" id="PF02225">
    <property type="entry name" value="PA"/>
    <property type="match status" value="1"/>
</dbReference>
<keyword evidence="10 16" id="KW-1133">Transmembrane helix</keyword>
<evidence type="ECO:0000256" key="16">
    <source>
        <dbReference type="SAM" id="Phobius"/>
    </source>
</evidence>
<evidence type="ECO:0000313" key="18">
    <source>
        <dbReference type="EMBL" id="CAL4113776.1"/>
    </source>
</evidence>
<feature type="compositionally biased region" description="Polar residues" evidence="15">
    <location>
        <begin position="301"/>
        <end position="318"/>
    </location>
</feature>
<dbReference type="GO" id="GO:0008270">
    <property type="term" value="F:zinc ion binding"/>
    <property type="evidence" value="ECO:0007669"/>
    <property type="project" value="UniProtKB-KW"/>
</dbReference>
<feature type="transmembrane region" description="Helical" evidence="16">
    <location>
        <begin position="177"/>
        <end position="201"/>
    </location>
</feature>
<feature type="compositionally biased region" description="Polar residues" evidence="15">
    <location>
        <begin position="390"/>
        <end position="401"/>
    </location>
</feature>
<dbReference type="InterPro" id="IPR051653">
    <property type="entry name" value="E3_ligase_sorting_rcpt"/>
</dbReference>
<gene>
    <name evidence="18" type="ORF">MNOR_LOCUS20193</name>
</gene>
<evidence type="ECO:0000256" key="10">
    <source>
        <dbReference type="ARBA" id="ARBA00022989"/>
    </source>
</evidence>
<dbReference type="SUPFAM" id="SSF57850">
    <property type="entry name" value="RING/U-box"/>
    <property type="match status" value="1"/>
</dbReference>
<dbReference type="FunFam" id="3.50.30.30:FF:000026">
    <property type="entry name" value="E3 ubiquitin-protein ligase RNF13"/>
    <property type="match status" value="1"/>
</dbReference>
<evidence type="ECO:0000256" key="11">
    <source>
        <dbReference type="ARBA" id="ARBA00023136"/>
    </source>
</evidence>
<keyword evidence="11 16" id="KW-0472">Membrane</keyword>
<evidence type="ECO:0000259" key="17">
    <source>
        <dbReference type="PROSITE" id="PS50089"/>
    </source>
</evidence>
<dbReference type="InterPro" id="IPR046450">
    <property type="entry name" value="PA_dom_sf"/>
</dbReference>
<dbReference type="Proteomes" id="UP001497623">
    <property type="component" value="Unassembled WGS sequence"/>
</dbReference>
<evidence type="ECO:0000256" key="14">
    <source>
        <dbReference type="PROSITE-ProRule" id="PRU00175"/>
    </source>
</evidence>
<evidence type="ECO:0000256" key="8">
    <source>
        <dbReference type="ARBA" id="ARBA00022771"/>
    </source>
</evidence>
<keyword evidence="4" id="KW-0808">Transferase</keyword>
<dbReference type="InterPro" id="IPR013083">
    <property type="entry name" value="Znf_RING/FYVE/PHD"/>
</dbReference>
<evidence type="ECO:0000313" key="19">
    <source>
        <dbReference type="Proteomes" id="UP001497623"/>
    </source>
</evidence>
<dbReference type="PROSITE" id="PS50089">
    <property type="entry name" value="ZF_RING_2"/>
    <property type="match status" value="1"/>
</dbReference>
<dbReference type="SUPFAM" id="SSF52025">
    <property type="entry name" value="PA domain"/>
    <property type="match status" value="1"/>
</dbReference>
<evidence type="ECO:0000256" key="7">
    <source>
        <dbReference type="ARBA" id="ARBA00022729"/>
    </source>
</evidence>
<keyword evidence="12" id="KW-0325">Glycoprotein</keyword>
<feature type="non-terminal residue" evidence="18">
    <location>
        <position position="401"/>
    </location>
</feature>
<dbReference type="Pfam" id="PF13639">
    <property type="entry name" value="zf-RING_2"/>
    <property type="match status" value="1"/>
</dbReference>
<dbReference type="CDD" id="cd02123">
    <property type="entry name" value="PA_C_RZF_like"/>
    <property type="match status" value="1"/>
</dbReference>
<comment type="pathway">
    <text evidence="2">Protein modification; protein ubiquitination.</text>
</comment>
<keyword evidence="7" id="KW-0732">Signal</keyword>
<name>A0AAV2R6B5_MEGNR</name>
<comment type="catalytic activity">
    <reaction evidence="1">
        <text>S-ubiquitinyl-[E2 ubiquitin-conjugating enzyme]-L-cysteine + [acceptor protein]-L-lysine = [E2 ubiquitin-conjugating enzyme]-L-cysteine + N(6)-ubiquitinyl-[acceptor protein]-L-lysine.</text>
        <dbReference type="EC" id="2.3.2.27"/>
    </reaction>
</comment>
<feature type="domain" description="RING-type" evidence="17">
    <location>
        <begin position="234"/>
        <end position="276"/>
    </location>
</feature>
<dbReference type="EMBL" id="CAXKWB010015425">
    <property type="protein sequence ID" value="CAL4113776.1"/>
    <property type="molecule type" value="Genomic_DNA"/>
</dbReference>
<dbReference type="FunFam" id="3.30.40.10:FF:000429">
    <property type="entry name" value="E3 ubiquitin-protein ligase RNF13"/>
    <property type="match status" value="1"/>
</dbReference>
<dbReference type="Gene3D" id="3.30.40.10">
    <property type="entry name" value="Zinc/RING finger domain, C3HC4 (zinc finger)"/>
    <property type="match status" value="1"/>
</dbReference>
<dbReference type="GO" id="GO:0061630">
    <property type="term" value="F:ubiquitin protein ligase activity"/>
    <property type="evidence" value="ECO:0007669"/>
    <property type="project" value="UniProtKB-EC"/>
</dbReference>
<evidence type="ECO:0000256" key="6">
    <source>
        <dbReference type="ARBA" id="ARBA00022723"/>
    </source>
</evidence>
<dbReference type="PANTHER" id="PTHR47168">
    <property type="entry name" value="RING ZINC FINGER DOMAIN SUPERFAMILY PROTEIN-RELATED"/>
    <property type="match status" value="1"/>
</dbReference>
<dbReference type="GO" id="GO:0012505">
    <property type="term" value="C:endomembrane system"/>
    <property type="evidence" value="ECO:0007669"/>
    <property type="project" value="UniProtKB-SubCell"/>
</dbReference>
<dbReference type="EC" id="2.3.2.27" evidence="3"/>
<dbReference type="SMART" id="SM00184">
    <property type="entry name" value="RING"/>
    <property type="match status" value="1"/>
</dbReference>
<comment type="caution">
    <text evidence="18">The sequence shown here is derived from an EMBL/GenBank/DDBJ whole genome shotgun (WGS) entry which is preliminary data.</text>
</comment>
<reference evidence="18 19" key="1">
    <citation type="submission" date="2024-05" db="EMBL/GenBank/DDBJ databases">
        <authorList>
            <person name="Wallberg A."/>
        </authorList>
    </citation>
    <scope>NUCLEOTIDE SEQUENCE [LARGE SCALE GENOMIC DNA]</scope>
</reference>
<evidence type="ECO:0000256" key="4">
    <source>
        <dbReference type="ARBA" id="ARBA00022679"/>
    </source>
</evidence>
<dbReference type="PANTHER" id="PTHR47168:SF1">
    <property type="entry name" value="OS02G0798600 PROTEIN"/>
    <property type="match status" value="1"/>
</dbReference>
<keyword evidence="5 16" id="KW-0812">Transmembrane</keyword>
<feature type="compositionally biased region" description="Acidic residues" evidence="15">
    <location>
        <begin position="356"/>
        <end position="377"/>
    </location>
</feature>